<feature type="compositionally biased region" description="Gly residues" evidence="1">
    <location>
        <begin position="225"/>
        <end position="234"/>
    </location>
</feature>
<dbReference type="InterPro" id="IPR000008">
    <property type="entry name" value="C2_dom"/>
</dbReference>
<evidence type="ECO:0000256" key="2">
    <source>
        <dbReference type="SAM" id="Phobius"/>
    </source>
</evidence>
<gene>
    <name evidence="4" type="ORF">BCR44DRAFT_92255</name>
</gene>
<feature type="compositionally biased region" description="Gly residues" evidence="1">
    <location>
        <begin position="192"/>
        <end position="204"/>
    </location>
</feature>
<dbReference type="AlphaFoldDB" id="A0A1Y2HXF2"/>
<dbReference type="SMART" id="SM00239">
    <property type="entry name" value="C2"/>
    <property type="match status" value="1"/>
</dbReference>
<dbReference type="Proteomes" id="UP000193411">
    <property type="component" value="Unassembled WGS sequence"/>
</dbReference>
<feature type="region of interest" description="Disordered" evidence="1">
    <location>
        <begin position="175"/>
        <end position="241"/>
    </location>
</feature>
<proteinExistence type="predicted"/>
<dbReference type="PANTHER" id="PTHR47052">
    <property type="entry name" value="CONSERVED SERINE PROLINE-RICH PROTEIN (AFU_ORTHOLOGUE AFUA_2G01790)"/>
    <property type="match status" value="1"/>
</dbReference>
<dbReference type="EMBL" id="MCFL01000006">
    <property type="protein sequence ID" value="ORZ39278.1"/>
    <property type="molecule type" value="Genomic_DNA"/>
</dbReference>
<dbReference type="OrthoDB" id="270970at2759"/>
<evidence type="ECO:0000259" key="3">
    <source>
        <dbReference type="PROSITE" id="PS50004"/>
    </source>
</evidence>
<feature type="compositionally biased region" description="Basic residues" evidence="1">
    <location>
        <begin position="175"/>
        <end position="187"/>
    </location>
</feature>
<keyword evidence="2" id="KW-0812">Transmembrane</keyword>
<keyword evidence="5" id="KW-1185">Reference proteome</keyword>
<sequence length="241" mass="24221">MSGKLTVHCVAARNLYDAGDLIGSQDPYLKLTLGSTKLKSSVHKNGGTQAQWNDTLTFSIPADPALAPTTLHVACWDKDTISSDDLIGEGQVNLPQVLAATGAFDGWIELSRGEGGKRVAGQVHLQIQYEVGQPGGPVAAAAEGSASSTNSTAAAAAAVVGGGAVAAVLAHKLDKKKRKKKKKHGKWHASSSGGGEEGGEGDGGSASSSDGEREGGDNGGDEESGVGGVIGGIFGAIFGDD</sequence>
<dbReference type="SUPFAM" id="SSF49562">
    <property type="entry name" value="C2 domain (Calcium/lipid-binding domain, CaLB)"/>
    <property type="match status" value="1"/>
</dbReference>
<keyword evidence="2" id="KW-0472">Membrane</keyword>
<evidence type="ECO:0000313" key="4">
    <source>
        <dbReference type="EMBL" id="ORZ39278.1"/>
    </source>
</evidence>
<name>A0A1Y2HXF2_9FUNG</name>
<evidence type="ECO:0000313" key="5">
    <source>
        <dbReference type="Proteomes" id="UP000193411"/>
    </source>
</evidence>
<dbReference type="PANTHER" id="PTHR47052:SF3">
    <property type="entry name" value="INGRESSION PROTEIN 1"/>
    <property type="match status" value="1"/>
</dbReference>
<dbReference type="STRING" id="765915.A0A1Y2HXF2"/>
<dbReference type="Gene3D" id="2.60.40.150">
    <property type="entry name" value="C2 domain"/>
    <property type="match status" value="1"/>
</dbReference>
<dbReference type="InterPro" id="IPR035892">
    <property type="entry name" value="C2_domain_sf"/>
</dbReference>
<dbReference type="PROSITE" id="PS50004">
    <property type="entry name" value="C2"/>
    <property type="match status" value="1"/>
</dbReference>
<reference evidence="4 5" key="1">
    <citation type="submission" date="2016-07" db="EMBL/GenBank/DDBJ databases">
        <title>Pervasive Adenine N6-methylation of Active Genes in Fungi.</title>
        <authorList>
            <consortium name="DOE Joint Genome Institute"/>
            <person name="Mondo S.J."/>
            <person name="Dannebaum R.O."/>
            <person name="Kuo R.C."/>
            <person name="Labutti K."/>
            <person name="Haridas S."/>
            <person name="Kuo A."/>
            <person name="Salamov A."/>
            <person name="Ahrendt S.R."/>
            <person name="Lipzen A."/>
            <person name="Sullivan W."/>
            <person name="Andreopoulos W.B."/>
            <person name="Clum A."/>
            <person name="Lindquist E."/>
            <person name="Daum C."/>
            <person name="Ramamoorthy G.K."/>
            <person name="Gryganskyi A."/>
            <person name="Culley D."/>
            <person name="Magnuson J.K."/>
            <person name="James T.Y."/>
            <person name="O'Malley M.A."/>
            <person name="Stajich J.E."/>
            <person name="Spatafora J.W."/>
            <person name="Visel A."/>
            <person name="Grigoriev I.V."/>
        </authorList>
    </citation>
    <scope>NUCLEOTIDE SEQUENCE [LARGE SCALE GENOMIC DNA]</scope>
    <source>
        <strain evidence="4 5">PL171</strain>
    </source>
</reference>
<keyword evidence="2" id="KW-1133">Transmembrane helix</keyword>
<accession>A0A1Y2HXF2</accession>
<feature type="transmembrane region" description="Helical" evidence="2">
    <location>
        <begin position="153"/>
        <end position="173"/>
    </location>
</feature>
<dbReference type="Pfam" id="PF00168">
    <property type="entry name" value="C2"/>
    <property type="match status" value="1"/>
</dbReference>
<comment type="caution">
    <text evidence="4">The sequence shown here is derived from an EMBL/GenBank/DDBJ whole genome shotgun (WGS) entry which is preliminary data.</text>
</comment>
<protein>
    <submittedName>
        <fullName evidence="4">C2 domain-containing protein</fullName>
    </submittedName>
</protein>
<organism evidence="4 5">
    <name type="scientific">Catenaria anguillulae PL171</name>
    <dbReference type="NCBI Taxonomy" id="765915"/>
    <lineage>
        <taxon>Eukaryota</taxon>
        <taxon>Fungi</taxon>
        <taxon>Fungi incertae sedis</taxon>
        <taxon>Blastocladiomycota</taxon>
        <taxon>Blastocladiomycetes</taxon>
        <taxon>Blastocladiales</taxon>
        <taxon>Catenariaceae</taxon>
        <taxon>Catenaria</taxon>
    </lineage>
</organism>
<dbReference type="InterPro" id="IPR052981">
    <property type="entry name" value="Ingression_C2_domain"/>
</dbReference>
<evidence type="ECO:0000256" key="1">
    <source>
        <dbReference type="SAM" id="MobiDB-lite"/>
    </source>
</evidence>
<feature type="domain" description="C2" evidence="3">
    <location>
        <begin position="1"/>
        <end position="108"/>
    </location>
</feature>